<comment type="caution">
    <text evidence="2">The sequence shown here is derived from an EMBL/GenBank/DDBJ whole genome shotgun (WGS) entry which is preliminary data.</text>
</comment>
<accession>A0A822Y5J5</accession>
<proteinExistence type="predicted"/>
<keyword evidence="3" id="KW-1185">Reference proteome</keyword>
<gene>
    <name evidence="2" type="ORF">HUJ06_028970</name>
</gene>
<feature type="compositionally biased region" description="Basic and acidic residues" evidence="1">
    <location>
        <begin position="46"/>
        <end position="64"/>
    </location>
</feature>
<dbReference type="Proteomes" id="UP000607653">
    <property type="component" value="Unassembled WGS sequence"/>
</dbReference>
<dbReference type="AlphaFoldDB" id="A0A822Y5J5"/>
<evidence type="ECO:0000313" key="2">
    <source>
        <dbReference type="EMBL" id="DAD27502.1"/>
    </source>
</evidence>
<organism evidence="2 3">
    <name type="scientific">Nelumbo nucifera</name>
    <name type="common">Sacred lotus</name>
    <dbReference type="NCBI Taxonomy" id="4432"/>
    <lineage>
        <taxon>Eukaryota</taxon>
        <taxon>Viridiplantae</taxon>
        <taxon>Streptophyta</taxon>
        <taxon>Embryophyta</taxon>
        <taxon>Tracheophyta</taxon>
        <taxon>Spermatophyta</taxon>
        <taxon>Magnoliopsida</taxon>
        <taxon>Proteales</taxon>
        <taxon>Nelumbonaceae</taxon>
        <taxon>Nelumbo</taxon>
    </lineage>
</organism>
<name>A0A822Y5J5_NELNU</name>
<evidence type="ECO:0000256" key="1">
    <source>
        <dbReference type="SAM" id="MobiDB-lite"/>
    </source>
</evidence>
<protein>
    <submittedName>
        <fullName evidence="2">Uncharacterized protein</fullName>
    </submittedName>
</protein>
<reference evidence="2 3" key="1">
    <citation type="journal article" date="2020" name="Mol. Biol. Evol.">
        <title>Distinct Expression and Methylation Patterns for Genes with Different Fates following a Single Whole-Genome Duplication in Flowering Plants.</title>
        <authorList>
            <person name="Shi T."/>
            <person name="Rahmani R.S."/>
            <person name="Gugger P.F."/>
            <person name="Wang M."/>
            <person name="Li H."/>
            <person name="Zhang Y."/>
            <person name="Li Z."/>
            <person name="Wang Q."/>
            <person name="Van de Peer Y."/>
            <person name="Marchal K."/>
            <person name="Chen J."/>
        </authorList>
    </citation>
    <scope>NUCLEOTIDE SEQUENCE [LARGE SCALE GENOMIC DNA]</scope>
    <source>
        <tissue evidence="2">Leaf</tissue>
    </source>
</reference>
<evidence type="ECO:0000313" key="3">
    <source>
        <dbReference type="Proteomes" id="UP000607653"/>
    </source>
</evidence>
<sequence length="89" mass="10191">MSASAKDVIRKYLKKVKCLYEKLSQKQQQQQKTATIVTVASLAMRTEKSGKNKEISASSTRKENNSVFSGNLKYPRRKYCVSSEIRTKR</sequence>
<feature type="region of interest" description="Disordered" evidence="1">
    <location>
        <begin position="46"/>
        <end position="70"/>
    </location>
</feature>
<dbReference type="EMBL" id="DUZY01000002">
    <property type="protein sequence ID" value="DAD27502.1"/>
    <property type="molecule type" value="Genomic_DNA"/>
</dbReference>